<gene>
    <name evidence="2" type="ORF">A2U01_0000403</name>
</gene>
<feature type="transmembrane region" description="Helical" evidence="1">
    <location>
        <begin position="17"/>
        <end position="37"/>
    </location>
</feature>
<dbReference type="PANTHER" id="PTHR34427:SF5">
    <property type="entry name" value="DUF4283 DOMAIN-CONTAINING PROTEIN"/>
    <property type="match status" value="1"/>
</dbReference>
<dbReference type="PROSITE" id="PS51257">
    <property type="entry name" value="PROKAR_LIPOPROTEIN"/>
    <property type="match status" value="1"/>
</dbReference>
<proteinExistence type="predicted"/>
<evidence type="ECO:0000313" key="2">
    <source>
        <dbReference type="EMBL" id="MCH79650.1"/>
    </source>
</evidence>
<sequence>MYNGKVAGLNERCQMKFCLLMNTLLLISIGGGCGVKLEVAVAVDMVEVRVVVAVKVNRIEVVVEVMVEGVVMVLEEVVVMVVVGILVTTVEMVMVIAILAVQVAVQKGGVKHKEADRLARHVLSFEADENDLLRLQKAFIGVVEHSDMAYNIQNAFHAQGCEEWLNQWFREIRPWNAKEVDVDRIIWLRVFGIPACAWNVSFFDQVSKQWGFFLNADDTTGKKLSIDVARILIYTSCQKVVDEFIDVKINCEIFHLRVLEDSYGPMRLMVSQPQVQDGGVEKFSTC</sequence>
<feature type="transmembrane region" description="Helical" evidence="1">
    <location>
        <begin position="77"/>
        <end position="105"/>
    </location>
</feature>
<evidence type="ECO:0000256" key="1">
    <source>
        <dbReference type="SAM" id="Phobius"/>
    </source>
</evidence>
<name>A0A392LXG9_9FABA</name>
<dbReference type="AlphaFoldDB" id="A0A392LXG9"/>
<keyword evidence="1" id="KW-1133">Transmembrane helix</keyword>
<keyword evidence="1" id="KW-0472">Membrane</keyword>
<dbReference type="EMBL" id="LXQA010000255">
    <property type="protein sequence ID" value="MCH79650.1"/>
    <property type="molecule type" value="Genomic_DNA"/>
</dbReference>
<dbReference type="Proteomes" id="UP000265520">
    <property type="component" value="Unassembled WGS sequence"/>
</dbReference>
<keyword evidence="1" id="KW-0812">Transmembrane</keyword>
<protein>
    <submittedName>
        <fullName evidence="2">DUF4283 domain protein</fullName>
    </submittedName>
</protein>
<keyword evidence="3" id="KW-1185">Reference proteome</keyword>
<evidence type="ECO:0000313" key="3">
    <source>
        <dbReference type="Proteomes" id="UP000265520"/>
    </source>
</evidence>
<organism evidence="2 3">
    <name type="scientific">Trifolium medium</name>
    <dbReference type="NCBI Taxonomy" id="97028"/>
    <lineage>
        <taxon>Eukaryota</taxon>
        <taxon>Viridiplantae</taxon>
        <taxon>Streptophyta</taxon>
        <taxon>Embryophyta</taxon>
        <taxon>Tracheophyta</taxon>
        <taxon>Spermatophyta</taxon>
        <taxon>Magnoliopsida</taxon>
        <taxon>eudicotyledons</taxon>
        <taxon>Gunneridae</taxon>
        <taxon>Pentapetalae</taxon>
        <taxon>rosids</taxon>
        <taxon>fabids</taxon>
        <taxon>Fabales</taxon>
        <taxon>Fabaceae</taxon>
        <taxon>Papilionoideae</taxon>
        <taxon>50 kb inversion clade</taxon>
        <taxon>NPAAA clade</taxon>
        <taxon>Hologalegina</taxon>
        <taxon>IRL clade</taxon>
        <taxon>Trifolieae</taxon>
        <taxon>Trifolium</taxon>
    </lineage>
</organism>
<reference evidence="2 3" key="1">
    <citation type="journal article" date="2018" name="Front. Plant Sci.">
        <title>Red Clover (Trifolium pratense) and Zigzag Clover (T. medium) - A Picture of Genomic Similarities and Differences.</title>
        <authorList>
            <person name="Dluhosova J."/>
            <person name="Istvanek J."/>
            <person name="Nedelnik J."/>
            <person name="Repkova J."/>
        </authorList>
    </citation>
    <scope>NUCLEOTIDE SEQUENCE [LARGE SCALE GENOMIC DNA]</scope>
    <source>
        <strain evidence="3">cv. 10/8</strain>
        <tissue evidence="2">Leaf</tissue>
    </source>
</reference>
<accession>A0A392LXG9</accession>
<comment type="caution">
    <text evidence="2">The sequence shown here is derived from an EMBL/GenBank/DDBJ whole genome shotgun (WGS) entry which is preliminary data.</text>
</comment>
<dbReference type="PANTHER" id="PTHR34427">
    <property type="entry name" value="DUF4283 DOMAIN PROTEIN"/>
    <property type="match status" value="1"/>
</dbReference>